<dbReference type="Proteomes" id="UP001596189">
    <property type="component" value="Unassembled WGS sequence"/>
</dbReference>
<evidence type="ECO:0000259" key="1">
    <source>
        <dbReference type="Pfam" id="PF06259"/>
    </source>
</evidence>
<name>A0ABW1JHQ2_9ACTN</name>
<dbReference type="InterPro" id="IPR029058">
    <property type="entry name" value="AB_hydrolase_fold"/>
</dbReference>
<organism evidence="2 3">
    <name type="scientific">Angustibacter luteus</name>
    <dbReference type="NCBI Taxonomy" id="658456"/>
    <lineage>
        <taxon>Bacteria</taxon>
        <taxon>Bacillati</taxon>
        <taxon>Actinomycetota</taxon>
        <taxon>Actinomycetes</taxon>
        <taxon>Kineosporiales</taxon>
        <taxon>Kineosporiaceae</taxon>
    </lineage>
</organism>
<dbReference type="GO" id="GO:0016787">
    <property type="term" value="F:hydrolase activity"/>
    <property type="evidence" value="ECO:0007669"/>
    <property type="project" value="UniProtKB-KW"/>
</dbReference>
<feature type="domain" description="DUF1023" evidence="1">
    <location>
        <begin position="262"/>
        <end position="432"/>
    </location>
</feature>
<dbReference type="InterPro" id="IPR010427">
    <property type="entry name" value="DUF1023"/>
</dbReference>
<protein>
    <submittedName>
        <fullName evidence="2">Alpha/beta hydrolase</fullName>
    </submittedName>
</protein>
<accession>A0ABW1JHQ2</accession>
<evidence type="ECO:0000313" key="3">
    <source>
        <dbReference type="Proteomes" id="UP001596189"/>
    </source>
</evidence>
<dbReference type="RefSeq" id="WP_345717423.1">
    <property type="nucleotide sequence ID" value="NZ_BAABFP010000007.1"/>
</dbReference>
<proteinExistence type="predicted"/>
<comment type="caution">
    <text evidence="2">The sequence shown here is derived from an EMBL/GenBank/DDBJ whole genome shotgun (WGS) entry which is preliminary data.</text>
</comment>
<sequence>MRPLLVDCYALGGFADSLRSLATTVELSTAVVAALAVRPDVLGVVGPAAGTLVQARVALVARLRALARVVASCAQAYTAVEHRVLASFSASFTGSGAGAVGTAADADVLDLLGAGEPDEVEALLTASPALAVLVLRAGAAPRAGSDAARLADLSADGSLLAVHRFLQRLEPRRLALLALLHPRLVAEAPSAPVAARVRASRVLVAADLDAVLVQQAVATEPATLETLGRRIAQRREWLTGSVLLRDARGRAVRRRRQLLGFDPRGDGQVIELLGDADRAEHLAVFVPGTGSDLDRAEGTVRRMVPFVQADPRLVVVTWQGADFPDQPFDDGVLPLREHVLAAAYRDAADVAGPQLARDVAGLHLSLPVPAEDVSVLGHSYGGSVVGSAQLHGLDADRVVHVASAGAYLRMATEPAAGRPAVFSMTAYDDPIRLAQGHAVSDAAARWRAMSPAMLDPAAGAVARLASHLPGAPRAIGHGVDPDLLPGVVRLDTGRFDDSCRLVSGHSGMFEPGSTAWRNLLATMDGGRVEVLEPQRWSSHLEPGALAVRHDGVRLGVDVRVPHYVVDRSPWSDPAYRAPTLAIR</sequence>
<evidence type="ECO:0000313" key="2">
    <source>
        <dbReference type="EMBL" id="MFC6008886.1"/>
    </source>
</evidence>
<dbReference type="Pfam" id="PF06259">
    <property type="entry name" value="Abhydrolase_8"/>
    <property type="match status" value="1"/>
</dbReference>
<keyword evidence="2" id="KW-0378">Hydrolase</keyword>
<dbReference type="EMBL" id="JBHSRD010000008">
    <property type="protein sequence ID" value="MFC6008886.1"/>
    <property type="molecule type" value="Genomic_DNA"/>
</dbReference>
<gene>
    <name evidence="2" type="ORF">ACFQDO_17265</name>
</gene>
<dbReference type="SUPFAM" id="SSF53474">
    <property type="entry name" value="alpha/beta-Hydrolases"/>
    <property type="match status" value="1"/>
</dbReference>
<keyword evidence="3" id="KW-1185">Reference proteome</keyword>
<reference evidence="3" key="1">
    <citation type="journal article" date="2019" name="Int. J. Syst. Evol. Microbiol.">
        <title>The Global Catalogue of Microorganisms (GCM) 10K type strain sequencing project: providing services to taxonomists for standard genome sequencing and annotation.</title>
        <authorList>
            <consortium name="The Broad Institute Genomics Platform"/>
            <consortium name="The Broad Institute Genome Sequencing Center for Infectious Disease"/>
            <person name="Wu L."/>
            <person name="Ma J."/>
        </authorList>
    </citation>
    <scope>NUCLEOTIDE SEQUENCE [LARGE SCALE GENOMIC DNA]</scope>
    <source>
        <strain evidence="3">KACC 14249</strain>
    </source>
</reference>